<accession>A0A6C0ERQ4</accession>
<sequence>MNKELINLFVFIGICFIGYLLFRNLNYKEGMSSDASGNNSSSSGSSGIAGNASAYAATIKSNVIKNQDVLLISKYRSDYETTILNLDDLVNNLMLTTALNIDPSKPLDGLDKLNKLNESKVALNNVMKFIDASH</sequence>
<proteinExistence type="predicted"/>
<dbReference type="AlphaFoldDB" id="A0A6C0ERQ4"/>
<keyword evidence="1" id="KW-1133">Transmembrane helix</keyword>
<evidence type="ECO:0000313" key="2">
    <source>
        <dbReference type="EMBL" id="QHT31361.1"/>
    </source>
</evidence>
<organism evidence="2">
    <name type="scientific">viral metagenome</name>
    <dbReference type="NCBI Taxonomy" id="1070528"/>
    <lineage>
        <taxon>unclassified sequences</taxon>
        <taxon>metagenomes</taxon>
        <taxon>organismal metagenomes</taxon>
    </lineage>
</organism>
<protein>
    <submittedName>
        <fullName evidence="2">Uncharacterized protein</fullName>
    </submittedName>
</protein>
<name>A0A6C0ERQ4_9ZZZZ</name>
<evidence type="ECO:0000256" key="1">
    <source>
        <dbReference type="SAM" id="Phobius"/>
    </source>
</evidence>
<dbReference type="EMBL" id="MN738918">
    <property type="protein sequence ID" value="QHT31361.1"/>
    <property type="molecule type" value="Genomic_DNA"/>
</dbReference>
<keyword evidence="1" id="KW-0812">Transmembrane</keyword>
<feature type="transmembrane region" description="Helical" evidence="1">
    <location>
        <begin position="6"/>
        <end position="22"/>
    </location>
</feature>
<reference evidence="2" key="1">
    <citation type="journal article" date="2020" name="Nature">
        <title>Giant virus diversity and host interactions through global metagenomics.</title>
        <authorList>
            <person name="Schulz F."/>
            <person name="Roux S."/>
            <person name="Paez-Espino D."/>
            <person name="Jungbluth S."/>
            <person name="Walsh D.A."/>
            <person name="Denef V.J."/>
            <person name="McMahon K.D."/>
            <person name="Konstantinidis K.T."/>
            <person name="Eloe-Fadrosh E.A."/>
            <person name="Kyrpides N.C."/>
            <person name="Woyke T."/>
        </authorList>
    </citation>
    <scope>NUCLEOTIDE SEQUENCE</scope>
    <source>
        <strain evidence="2">GVMAG-M-3300009155-2</strain>
    </source>
</reference>
<keyword evidence="1" id="KW-0472">Membrane</keyword>